<dbReference type="EMBL" id="AGZE01000038">
    <property type="protein sequence ID" value="EKB53590.1"/>
    <property type="molecule type" value="Genomic_DNA"/>
</dbReference>
<proteinExistence type="predicted"/>
<dbReference type="AlphaFoldDB" id="K1LAR3"/>
<accession>K1LAR3</accession>
<protein>
    <submittedName>
        <fullName evidence="1">Uncharacterized protein</fullName>
    </submittedName>
</protein>
<reference evidence="1 2" key="1">
    <citation type="submission" date="2012-07" db="EMBL/GenBank/DDBJ databases">
        <title>The Genome Sequence of Facklamia ignava CCUG 37419.</title>
        <authorList>
            <consortium name="The Broad Institute Genome Sequencing Platform"/>
            <person name="Earl A."/>
            <person name="Ward D."/>
            <person name="Feldgarden M."/>
            <person name="Gevers D."/>
            <person name="Huys G."/>
            <person name="Walker B."/>
            <person name="Young S.K."/>
            <person name="Zeng Q."/>
            <person name="Gargeya S."/>
            <person name="Fitzgerald M."/>
            <person name="Haas B."/>
            <person name="Abouelleil A."/>
            <person name="Alvarado L."/>
            <person name="Arachchi H.M."/>
            <person name="Berlin A.M."/>
            <person name="Chapman S.B."/>
            <person name="Goldberg J."/>
            <person name="Griggs A."/>
            <person name="Gujja S."/>
            <person name="Hansen M."/>
            <person name="Howarth C."/>
            <person name="Imamovic A."/>
            <person name="Larimer J."/>
            <person name="McCowen C."/>
            <person name="Montmayeur A."/>
            <person name="Murphy C."/>
            <person name="Neiman D."/>
            <person name="Pearson M."/>
            <person name="Priest M."/>
            <person name="Roberts A."/>
            <person name="Saif S."/>
            <person name="Shea T."/>
            <person name="Sisk P."/>
            <person name="Sykes S."/>
            <person name="Wortman J."/>
            <person name="Nusbaum C."/>
            <person name="Birren B."/>
        </authorList>
    </citation>
    <scope>NUCLEOTIDE SEQUENCE [LARGE SCALE GENOMIC DNA]</scope>
    <source>
        <strain evidence="1 2">CCUG 37419</strain>
    </source>
</reference>
<organism evidence="1 2">
    <name type="scientific">Falseniella ignava CCUG 37419</name>
    <dbReference type="NCBI Taxonomy" id="883112"/>
    <lineage>
        <taxon>Bacteria</taxon>
        <taxon>Bacillati</taxon>
        <taxon>Bacillota</taxon>
        <taxon>Bacilli</taxon>
        <taxon>Lactobacillales</taxon>
        <taxon>Aerococcaceae</taxon>
        <taxon>Falseniella</taxon>
    </lineage>
</organism>
<name>K1LAR3_9LACT</name>
<gene>
    <name evidence="1" type="ORF">HMPREF9707_01615</name>
</gene>
<comment type="caution">
    <text evidence="1">The sequence shown here is derived from an EMBL/GenBank/DDBJ whole genome shotgun (WGS) entry which is preliminary data.</text>
</comment>
<evidence type="ECO:0000313" key="1">
    <source>
        <dbReference type="EMBL" id="EKB53590.1"/>
    </source>
</evidence>
<dbReference type="Proteomes" id="UP000005147">
    <property type="component" value="Unassembled WGS sequence"/>
</dbReference>
<keyword evidence="2" id="KW-1185">Reference proteome</keyword>
<evidence type="ECO:0000313" key="2">
    <source>
        <dbReference type="Proteomes" id="UP000005147"/>
    </source>
</evidence>
<dbReference type="HOGENOM" id="CLU_2665660_0_0_9"/>
<sequence>MHLKDWYSLLLMCLYGNMDTIKMEEINHEKLDAIIELLDWRNQRYPIDFLSAYMHTKKGKFLEIKLKRHIKRRFD</sequence>